<dbReference type="Pfam" id="PF02350">
    <property type="entry name" value="Epimerase_2"/>
    <property type="match status" value="1"/>
</dbReference>
<dbReference type="PANTHER" id="PTHR43174">
    <property type="entry name" value="UDP-N-ACETYLGLUCOSAMINE 2-EPIMERASE"/>
    <property type="match status" value="1"/>
</dbReference>
<keyword evidence="7" id="KW-1185">Reference proteome</keyword>
<evidence type="ECO:0000256" key="3">
    <source>
        <dbReference type="ARBA" id="ARBA00038858"/>
    </source>
</evidence>
<evidence type="ECO:0000256" key="2">
    <source>
        <dbReference type="ARBA" id="ARBA00038209"/>
    </source>
</evidence>
<dbReference type="STRING" id="266892.SAMN04488054_10664"/>
<dbReference type="InterPro" id="IPR003331">
    <property type="entry name" value="UDP_GlcNAc_Epimerase_2_dom"/>
</dbReference>
<dbReference type="Gene3D" id="3.40.50.2000">
    <property type="entry name" value="Glycogen Phosphorylase B"/>
    <property type="match status" value="2"/>
</dbReference>
<dbReference type="GO" id="GO:0008761">
    <property type="term" value="F:UDP-N-acetylglucosamine 2-epimerase activity"/>
    <property type="evidence" value="ECO:0007669"/>
    <property type="project" value="UniProtKB-EC"/>
</dbReference>
<feature type="domain" description="UDP-N-acetylglucosamine 2-epimerase" evidence="5">
    <location>
        <begin position="23"/>
        <end position="362"/>
    </location>
</feature>
<reference evidence="6 7" key="1">
    <citation type="submission" date="2016-10" db="EMBL/GenBank/DDBJ databases">
        <authorList>
            <person name="de Groot N.N."/>
        </authorList>
    </citation>
    <scope>NUCLEOTIDE SEQUENCE [LARGE SCALE GENOMIC DNA]</scope>
    <source>
        <strain evidence="6 7">CGMCC 1.6134</strain>
    </source>
</reference>
<proteinExistence type="inferred from homology"/>
<evidence type="ECO:0000259" key="5">
    <source>
        <dbReference type="Pfam" id="PF02350"/>
    </source>
</evidence>
<dbReference type="EMBL" id="FOTY01000006">
    <property type="protein sequence ID" value="SFL83896.1"/>
    <property type="molecule type" value="Genomic_DNA"/>
</dbReference>
<evidence type="ECO:0000313" key="6">
    <source>
        <dbReference type="EMBL" id="SFL83896.1"/>
    </source>
</evidence>
<dbReference type="PANTHER" id="PTHR43174:SF2">
    <property type="entry name" value="UDP-N-ACETYLGLUCOSAMINE 2-EPIMERASE"/>
    <property type="match status" value="1"/>
</dbReference>
<dbReference type="CDD" id="cd03786">
    <property type="entry name" value="GTB_UDP-GlcNAc_2-Epimerase"/>
    <property type="match status" value="1"/>
</dbReference>
<gene>
    <name evidence="6" type="ORF">SAMN04488054_10664</name>
</gene>
<name>A0A1I4KZ62_9BACI</name>
<dbReference type="InterPro" id="IPR029767">
    <property type="entry name" value="WecB-like"/>
</dbReference>
<dbReference type="NCBIfam" id="TIGR00236">
    <property type="entry name" value="wecB"/>
    <property type="match status" value="1"/>
</dbReference>
<organism evidence="6 7">
    <name type="scientific">Salibacterium qingdaonense</name>
    <dbReference type="NCBI Taxonomy" id="266892"/>
    <lineage>
        <taxon>Bacteria</taxon>
        <taxon>Bacillati</taxon>
        <taxon>Bacillota</taxon>
        <taxon>Bacilli</taxon>
        <taxon>Bacillales</taxon>
        <taxon>Bacillaceae</taxon>
    </lineage>
</organism>
<dbReference type="RefSeq" id="WP_281244682.1">
    <property type="nucleotide sequence ID" value="NZ_FOTY01000006.1"/>
</dbReference>
<evidence type="ECO:0000256" key="4">
    <source>
        <dbReference type="RuleBase" id="RU003513"/>
    </source>
</evidence>
<sequence>MKVMTIIGTRPEGIKMAPVIKGLQDTPGMESVFINTAQHRGMLDQVLELFGLTPQYDLDLMKAGQGLEELTMRLFEGLQPVLEQEKPDVVLVHGDTTTTFVGAYAAFLKQIPVGHVEAGLRTNTLYSPFPEELNRQLVGRMAAYHFAATEANRQNLINENVNPASITVTGNTVIDALLEISERPVRCRTELEEIFANGRRTILVTTHRRENMEDMQHIYRALERIVDQYDDVQVVFPVHKNPAIRRSVMQLLTGRNRIHLVEPLDYAEFVHVMKHSFLVLTDSGGIQEEAPALGKPVLVARETTERPEGVEAGTLKLVGTSEERIVKACSTLLEDETAYRRMAEVRNPFGEGDAARRIIDVLQGQAAASGGQKVVSR</sequence>
<keyword evidence="1 4" id="KW-0413">Isomerase</keyword>
<comment type="similarity">
    <text evidence="2 4">Belongs to the UDP-N-acetylglucosamine 2-epimerase family.</text>
</comment>
<dbReference type="EC" id="5.1.3.14" evidence="3"/>
<dbReference type="AlphaFoldDB" id="A0A1I4KZ62"/>
<protein>
    <recommendedName>
        <fullName evidence="3">UDP-N-acetylglucosamine 2-epimerase (non-hydrolyzing)</fullName>
        <ecNumber evidence="3">5.1.3.14</ecNumber>
    </recommendedName>
</protein>
<accession>A0A1I4KZ62</accession>
<evidence type="ECO:0000256" key="1">
    <source>
        <dbReference type="ARBA" id="ARBA00023235"/>
    </source>
</evidence>
<evidence type="ECO:0000313" key="7">
    <source>
        <dbReference type="Proteomes" id="UP000199668"/>
    </source>
</evidence>
<dbReference type="SUPFAM" id="SSF53756">
    <property type="entry name" value="UDP-Glycosyltransferase/glycogen phosphorylase"/>
    <property type="match status" value="1"/>
</dbReference>
<dbReference type="Proteomes" id="UP000199668">
    <property type="component" value="Unassembled WGS sequence"/>
</dbReference>